<name>A0ABP9NBB3_9PSEU</name>
<gene>
    <name evidence="1" type="ORF">GCM10023320_09890</name>
</gene>
<keyword evidence="2" id="KW-1185">Reference proteome</keyword>
<evidence type="ECO:0000313" key="1">
    <source>
        <dbReference type="EMBL" id="GAA5113755.1"/>
    </source>
</evidence>
<dbReference type="EMBL" id="BAABJO010000003">
    <property type="protein sequence ID" value="GAA5113755.1"/>
    <property type="molecule type" value="Genomic_DNA"/>
</dbReference>
<dbReference type="RefSeq" id="WP_345603558.1">
    <property type="nucleotide sequence ID" value="NZ_BAABJO010000003.1"/>
</dbReference>
<sequence length="62" mass="6948">MQHEKLSFPVPQLCEECFCPVPEVVCGGVVATRDWPGTRGSRVFLHAACFTRARTRTRVTGR</sequence>
<reference evidence="2" key="1">
    <citation type="journal article" date="2019" name="Int. J. Syst. Evol. Microbiol.">
        <title>The Global Catalogue of Microorganisms (GCM) 10K type strain sequencing project: providing services to taxonomists for standard genome sequencing and annotation.</title>
        <authorList>
            <consortium name="The Broad Institute Genomics Platform"/>
            <consortium name="The Broad Institute Genome Sequencing Center for Infectious Disease"/>
            <person name="Wu L."/>
            <person name="Ma J."/>
        </authorList>
    </citation>
    <scope>NUCLEOTIDE SEQUENCE [LARGE SCALE GENOMIC DNA]</scope>
    <source>
        <strain evidence="2">JCM 18302</strain>
    </source>
</reference>
<dbReference type="Proteomes" id="UP001500804">
    <property type="component" value="Unassembled WGS sequence"/>
</dbReference>
<organism evidence="1 2">
    <name type="scientific">Pseudonocardia adelaidensis</name>
    <dbReference type="NCBI Taxonomy" id="648754"/>
    <lineage>
        <taxon>Bacteria</taxon>
        <taxon>Bacillati</taxon>
        <taxon>Actinomycetota</taxon>
        <taxon>Actinomycetes</taxon>
        <taxon>Pseudonocardiales</taxon>
        <taxon>Pseudonocardiaceae</taxon>
        <taxon>Pseudonocardia</taxon>
    </lineage>
</organism>
<protein>
    <submittedName>
        <fullName evidence="1">Uncharacterized protein</fullName>
    </submittedName>
</protein>
<evidence type="ECO:0000313" key="2">
    <source>
        <dbReference type="Proteomes" id="UP001500804"/>
    </source>
</evidence>
<accession>A0ABP9NBB3</accession>
<comment type="caution">
    <text evidence="1">The sequence shown here is derived from an EMBL/GenBank/DDBJ whole genome shotgun (WGS) entry which is preliminary data.</text>
</comment>
<proteinExistence type="predicted"/>